<organism evidence="1">
    <name type="scientific">Tetraselmis sp. GSL018</name>
    <dbReference type="NCBI Taxonomy" id="582737"/>
    <lineage>
        <taxon>Eukaryota</taxon>
        <taxon>Viridiplantae</taxon>
        <taxon>Chlorophyta</taxon>
        <taxon>core chlorophytes</taxon>
        <taxon>Chlorodendrophyceae</taxon>
        <taxon>Chlorodendrales</taxon>
        <taxon>Chlorodendraceae</taxon>
        <taxon>Tetraselmis</taxon>
    </lineage>
</organism>
<name>A0A061R479_9CHLO</name>
<feature type="non-terminal residue" evidence="1">
    <location>
        <position position="1"/>
    </location>
</feature>
<sequence>TAAEYVVLLAQATLQSIFNERGQEDKSHSSSCKALLFQIKCNTSKRIQTIQVLTHRCHQIKDFQGLVLESQVG</sequence>
<reference evidence="1" key="1">
    <citation type="submission" date="2014-05" db="EMBL/GenBank/DDBJ databases">
        <title>The transcriptome of the halophilic microalga Tetraselmis sp. GSL018 isolated from the Great Salt Lake, Utah.</title>
        <authorList>
            <person name="Jinkerson R.E."/>
            <person name="D'Adamo S."/>
            <person name="Posewitz M.C."/>
        </authorList>
    </citation>
    <scope>NUCLEOTIDE SEQUENCE</scope>
    <source>
        <strain evidence="1">GSL018</strain>
    </source>
</reference>
<gene>
    <name evidence="1" type="ORF">TSPGSL018_15921</name>
</gene>
<accession>A0A061R479</accession>
<dbReference type="AlphaFoldDB" id="A0A061R479"/>
<protein>
    <submittedName>
        <fullName evidence="1">Uncharacterized protein</fullName>
    </submittedName>
</protein>
<proteinExistence type="predicted"/>
<dbReference type="EMBL" id="GBEZ01021240">
    <property type="protein sequence ID" value="JAC65495.1"/>
    <property type="molecule type" value="Transcribed_RNA"/>
</dbReference>
<evidence type="ECO:0000313" key="1">
    <source>
        <dbReference type="EMBL" id="JAC65495.1"/>
    </source>
</evidence>